<dbReference type="CDD" id="cd00093">
    <property type="entry name" value="HTH_XRE"/>
    <property type="match status" value="1"/>
</dbReference>
<feature type="domain" description="HTH cro/C1-type" evidence="2">
    <location>
        <begin position="26"/>
        <end position="59"/>
    </location>
</feature>
<feature type="region of interest" description="Disordered" evidence="1">
    <location>
        <begin position="137"/>
        <end position="158"/>
    </location>
</feature>
<dbReference type="RefSeq" id="WP_073380600.1">
    <property type="nucleotide sequence ID" value="NZ_FQZK01000011.1"/>
</dbReference>
<organism evidence="3 4">
    <name type="scientific">Nocardiopsis flavescens</name>
    <dbReference type="NCBI Taxonomy" id="758803"/>
    <lineage>
        <taxon>Bacteria</taxon>
        <taxon>Bacillati</taxon>
        <taxon>Actinomycetota</taxon>
        <taxon>Actinomycetes</taxon>
        <taxon>Streptosporangiales</taxon>
        <taxon>Nocardiopsidaceae</taxon>
        <taxon>Nocardiopsis</taxon>
    </lineage>
</organism>
<dbReference type="Gene3D" id="1.10.260.40">
    <property type="entry name" value="lambda repressor-like DNA-binding domains"/>
    <property type="match status" value="1"/>
</dbReference>
<sequence>MPTSSARTPTTGQGKPRGGIISGYVLRIIREQLNLSQDEMAEHLLVSADTISGWETGRRALTAVPVGQVLVQRHRLRRMGARPDLVDTLDKAMEADVLLTSAIDGNTDGSPLGAWVMRRDLVEVLAWPLTGALPEPLRGIPPPRRPRRGPVPTGPEMTRTDRERLFANLRRAAENATDHDFLLRRQALYLVGYDHSPDATAWLAEQQRRPAPDDWLSRWLASRSVASVATRYGDTDRLAHFIGSTLVGDDRGEIANLDYWAYWVGETDLELSDGFMASGRTGAWTGRRLLRHLMVRLVPGHGYLDLYVHTLWSLLAARPRLLTSEPGASEHLATAVGVLLDDSGTSARARRELDGIRYAIRLARA</sequence>
<gene>
    <name evidence="3" type="ORF">SAMN05421803_11198</name>
</gene>
<dbReference type="PROSITE" id="PS50943">
    <property type="entry name" value="HTH_CROC1"/>
    <property type="match status" value="1"/>
</dbReference>
<dbReference type="GO" id="GO:0003677">
    <property type="term" value="F:DNA binding"/>
    <property type="evidence" value="ECO:0007669"/>
    <property type="project" value="InterPro"/>
</dbReference>
<dbReference type="SUPFAM" id="SSF47413">
    <property type="entry name" value="lambda repressor-like DNA-binding domains"/>
    <property type="match status" value="1"/>
</dbReference>
<proteinExistence type="predicted"/>
<dbReference type="OrthoDB" id="4509586at2"/>
<dbReference type="EMBL" id="FQZK01000011">
    <property type="protein sequence ID" value="SHJ91666.1"/>
    <property type="molecule type" value="Genomic_DNA"/>
</dbReference>
<evidence type="ECO:0000313" key="3">
    <source>
        <dbReference type="EMBL" id="SHJ91666.1"/>
    </source>
</evidence>
<dbReference type="STRING" id="758803.SAMN05421803_11198"/>
<evidence type="ECO:0000259" key="2">
    <source>
        <dbReference type="PROSITE" id="PS50943"/>
    </source>
</evidence>
<dbReference type="InterPro" id="IPR001387">
    <property type="entry name" value="Cro/C1-type_HTH"/>
</dbReference>
<dbReference type="AlphaFoldDB" id="A0A1M6N7Y6"/>
<dbReference type="Pfam" id="PF01381">
    <property type="entry name" value="HTH_3"/>
    <property type="match status" value="1"/>
</dbReference>
<evidence type="ECO:0000313" key="4">
    <source>
        <dbReference type="Proteomes" id="UP000184452"/>
    </source>
</evidence>
<name>A0A1M6N7Y6_9ACTN</name>
<reference evidence="3 4" key="1">
    <citation type="submission" date="2016-11" db="EMBL/GenBank/DDBJ databases">
        <authorList>
            <person name="Jaros S."/>
            <person name="Januszkiewicz K."/>
            <person name="Wedrychowicz H."/>
        </authorList>
    </citation>
    <scope>NUCLEOTIDE SEQUENCE [LARGE SCALE GENOMIC DNA]</scope>
    <source>
        <strain evidence="3 4">CGMCC 4.5723</strain>
    </source>
</reference>
<dbReference type="Proteomes" id="UP000184452">
    <property type="component" value="Unassembled WGS sequence"/>
</dbReference>
<dbReference type="InterPro" id="IPR010982">
    <property type="entry name" value="Lambda_DNA-bd_dom_sf"/>
</dbReference>
<evidence type="ECO:0000256" key="1">
    <source>
        <dbReference type="SAM" id="MobiDB-lite"/>
    </source>
</evidence>
<accession>A0A1M6N7Y6</accession>
<protein>
    <submittedName>
        <fullName evidence="3">Helix-turn-helix domain-containing protein</fullName>
    </submittedName>
</protein>
<keyword evidence="4" id="KW-1185">Reference proteome</keyword>